<keyword evidence="2" id="KW-0812">Transmembrane</keyword>
<proteinExistence type="predicted"/>
<protein>
    <submittedName>
        <fullName evidence="4">Uncharacterized protein</fullName>
    </submittedName>
</protein>
<feature type="region of interest" description="Disordered" evidence="1">
    <location>
        <begin position="683"/>
        <end position="717"/>
    </location>
</feature>
<dbReference type="EMBL" id="JAUCMV010000002">
    <property type="protein sequence ID" value="KAK0419971.1"/>
    <property type="molecule type" value="Genomic_DNA"/>
</dbReference>
<keyword evidence="3" id="KW-0732">Signal</keyword>
<feature type="transmembrane region" description="Helical" evidence="2">
    <location>
        <begin position="522"/>
        <end position="548"/>
    </location>
</feature>
<feature type="chain" id="PRO_5041274696" evidence="3">
    <location>
        <begin position="23"/>
        <end position="892"/>
    </location>
</feature>
<feature type="signal peptide" evidence="3">
    <location>
        <begin position="1"/>
        <end position="22"/>
    </location>
</feature>
<feature type="compositionally biased region" description="Basic and acidic residues" evidence="1">
    <location>
        <begin position="593"/>
        <end position="602"/>
    </location>
</feature>
<comment type="caution">
    <text evidence="4">The sequence shown here is derived from an EMBL/GenBank/DDBJ whole genome shotgun (WGS) entry which is preliminary data.</text>
</comment>
<evidence type="ECO:0000313" key="5">
    <source>
        <dbReference type="Proteomes" id="UP001175271"/>
    </source>
</evidence>
<evidence type="ECO:0000256" key="3">
    <source>
        <dbReference type="SAM" id="SignalP"/>
    </source>
</evidence>
<keyword evidence="2" id="KW-0472">Membrane</keyword>
<feature type="compositionally biased region" description="Low complexity" evidence="1">
    <location>
        <begin position="610"/>
        <end position="621"/>
    </location>
</feature>
<gene>
    <name evidence="4" type="ORF">QR680_014433</name>
</gene>
<accession>A0AA39M366</accession>
<evidence type="ECO:0000256" key="2">
    <source>
        <dbReference type="SAM" id="Phobius"/>
    </source>
</evidence>
<keyword evidence="5" id="KW-1185">Reference proteome</keyword>
<evidence type="ECO:0000256" key="1">
    <source>
        <dbReference type="SAM" id="MobiDB-lite"/>
    </source>
</evidence>
<sequence length="892" mass="99352">MASVVRLLLLSSMLTFQTVVHGYTCLGQNYSIALYLGDIHVIPSADFSKYSGGDDGAKMVNLHMHYNEKIKSRTWSASELGDVAKIYSGFDQNVHIQQINRYKRVGKTIEHVKEPLQYIGNLQEYALAPQGLPGKPSASWDWEWYETDANDLRKSFIHVSSPSPDVIRFADKCFVFSPDDREIVEQECSADAKAAKNPLEIVREKCPGNAFDHAKSPIELSRPNKTINQTNATVYCYSFNGCFFAYGTDLMFFDVQLLPHENTSAPTAPIPKPSGLENCKIDSERYAFFTVRGDNCLYRSDSFEAAENDVNNQECAATEVKVPKRSKLIYLNHTAAVLVGKSHNGDGNHLYSCHVVEIPDKKDTKTVPEGVAIGAIPWGKLERKSGSNEFYFKSDESSSKLEKITVLDNKCTYDGNVPDNDMRYATSAMSAFTTLSENYPLQQYRSREDSVVGDYVIQYSDNETLIYGPDCYSKVEGILIVAVPILPPPTPVPTVATAETTTFNATTNVTATADLHRSTLSAWAIIAIVVITFLVMLGGIITISVYCWKPKKPKKPAAKNKEPWYRKLAFWMNKTDKQSKKVESTAASARKAPVNEEGRDKPTTVNVEPTATADTATSAQAKVEANANSGENNEKSVTGLIPSSSWNNESVPVQNSQVVMDRSGQRTAVFQQQMDQNVDVVHKEQLSSHVRVPEPSREVTPTEMKSGSRSKDPRKYDTGVNSMKVHIRTFTCNNAGTDADFTFWFCGGDVTKGHIHFRTELAVLGPFSIDGDRKALEKGQHDLAYTDDAGGSHRTIADNLKLVIIKKSTGDFFDSIADGWKPQYIEAFWRDPVGRSSQSKFHFTPDSDEGWITTNDYYVADDLGHLFRLKGTSELSIYDIVEDRYSYEIERA</sequence>
<feature type="region of interest" description="Disordered" evidence="1">
    <location>
        <begin position="579"/>
        <end position="649"/>
    </location>
</feature>
<dbReference type="AlphaFoldDB" id="A0AA39M366"/>
<keyword evidence="2" id="KW-1133">Transmembrane helix</keyword>
<dbReference type="Proteomes" id="UP001175271">
    <property type="component" value="Unassembled WGS sequence"/>
</dbReference>
<evidence type="ECO:0000313" key="4">
    <source>
        <dbReference type="EMBL" id="KAK0419971.1"/>
    </source>
</evidence>
<name>A0AA39M366_9BILA</name>
<feature type="compositionally biased region" description="Basic and acidic residues" evidence="1">
    <location>
        <begin position="683"/>
        <end position="697"/>
    </location>
</feature>
<organism evidence="4 5">
    <name type="scientific">Steinernema hermaphroditum</name>
    <dbReference type="NCBI Taxonomy" id="289476"/>
    <lineage>
        <taxon>Eukaryota</taxon>
        <taxon>Metazoa</taxon>
        <taxon>Ecdysozoa</taxon>
        <taxon>Nematoda</taxon>
        <taxon>Chromadorea</taxon>
        <taxon>Rhabditida</taxon>
        <taxon>Tylenchina</taxon>
        <taxon>Panagrolaimomorpha</taxon>
        <taxon>Strongyloidoidea</taxon>
        <taxon>Steinernematidae</taxon>
        <taxon>Steinernema</taxon>
    </lineage>
</organism>
<reference evidence="4" key="1">
    <citation type="submission" date="2023-06" db="EMBL/GenBank/DDBJ databases">
        <title>Genomic analysis of the entomopathogenic nematode Steinernema hermaphroditum.</title>
        <authorList>
            <person name="Schwarz E.M."/>
            <person name="Heppert J.K."/>
            <person name="Baniya A."/>
            <person name="Schwartz H.T."/>
            <person name="Tan C.-H."/>
            <person name="Antoshechkin I."/>
            <person name="Sternberg P.W."/>
            <person name="Goodrich-Blair H."/>
            <person name="Dillman A.R."/>
        </authorList>
    </citation>
    <scope>NUCLEOTIDE SEQUENCE</scope>
    <source>
        <strain evidence="4">PS9179</strain>
        <tissue evidence="4">Whole animal</tissue>
    </source>
</reference>